<evidence type="ECO:0000256" key="4">
    <source>
        <dbReference type="ARBA" id="ARBA00022837"/>
    </source>
</evidence>
<dbReference type="SUPFAM" id="SSF53649">
    <property type="entry name" value="Alkaline phosphatase-like"/>
    <property type="match status" value="1"/>
</dbReference>
<dbReference type="InterPro" id="IPR017850">
    <property type="entry name" value="Alkaline_phosphatase_core_sf"/>
</dbReference>
<evidence type="ECO:0000313" key="8">
    <source>
        <dbReference type="Proteomes" id="UP000658278"/>
    </source>
</evidence>
<dbReference type="InterPro" id="IPR024607">
    <property type="entry name" value="Sulfatase_CS"/>
</dbReference>
<dbReference type="Pfam" id="PF00884">
    <property type="entry name" value="Sulfatase"/>
    <property type="match status" value="1"/>
</dbReference>
<comment type="similarity">
    <text evidence="1">Belongs to the sulfatase family.</text>
</comment>
<dbReference type="PROSITE" id="PS00149">
    <property type="entry name" value="SULFATASE_2"/>
    <property type="match status" value="1"/>
</dbReference>
<protein>
    <submittedName>
        <fullName evidence="7">Sulfatase-like hydrolase/transferase</fullName>
    </submittedName>
</protein>
<keyword evidence="4" id="KW-0106">Calcium</keyword>
<evidence type="ECO:0000259" key="6">
    <source>
        <dbReference type="Pfam" id="PF00884"/>
    </source>
</evidence>
<dbReference type="PANTHER" id="PTHR42693">
    <property type="entry name" value="ARYLSULFATASE FAMILY MEMBER"/>
    <property type="match status" value="1"/>
</dbReference>
<dbReference type="Gene3D" id="3.40.720.10">
    <property type="entry name" value="Alkaline Phosphatase, subunit A"/>
    <property type="match status" value="1"/>
</dbReference>
<evidence type="ECO:0000313" key="7">
    <source>
        <dbReference type="EMBL" id="MBK1827227.1"/>
    </source>
</evidence>
<dbReference type="RefSeq" id="WP_200278678.1">
    <property type="nucleotide sequence ID" value="NZ_JAENII010000006.1"/>
</dbReference>
<name>A0A934RA49_9BACT</name>
<keyword evidence="8" id="KW-1185">Reference proteome</keyword>
<feature type="signal peptide" evidence="5">
    <location>
        <begin position="1"/>
        <end position="20"/>
    </location>
</feature>
<dbReference type="GO" id="GO:0046872">
    <property type="term" value="F:metal ion binding"/>
    <property type="evidence" value="ECO:0007669"/>
    <property type="project" value="UniProtKB-KW"/>
</dbReference>
<dbReference type="EMBL" id="JAENII010000006">
    <property type="protein sequence ID" value="MBK1827227.1"/>
    <property type="molecule type" value="Genomic_DNA"/>
</dbReference>
<dbReference type="InterPro" id="IPR050738">
    <property type="entry name" value="Sulfatase"/>
</dbReference>
<gene>
    <name evidence="7" type="ORF">JIN81_09350</name>
</gene>
<comment type="caution">
    <text evidence="7">The sequence shown here is derived from an EMBL/GenBank/DDBJ whole genome shotgun (WGS) entry which is preliminary data.</text>
</comment>
<proteinExistence type="inferred from homology"/>
<sequence>MKFPSVIILIAFSVPSAVDAASFVKGHTGGTGSELLDDNGGGGADLFVDASATGGDDIRADNGQINRAFLVENVWNVGAAVELSGMAIPIWANSDSTDNTNNTQNGTLTVDFYDVGADGAFSGIGAETLINSVPVSFTLANSGVDSFHVNFDTPIAFTSSGTGVAMVLTHSAAVRLKEGPAGSGVTQVNRDSGAPLGSGNLFSMTLAGSAVGGSPPPTSNTATQSGNWDEVVWDVSSGGTTQGGLAGSDTALVGQYRTIRYRGIPADQTIATLQLGESSSAPGQGVFELDSGMFTVSGDLVVGRNSSPNDSFVHVNGGTLSVGGDAMFGRSVEACDGSLVIAGGEVDIDGDLALGGFEEGGAMLRFHNPGSSPAIDVGGSLILGRCSLDLTFDSNYAHVPGTIIPLVSFVDRDGQFLNFRHNQDFNCGPNRFRIEYLTDSIQLVALENWAPSSARPNIILLFTDDQGYADLRLHGDARYPMPTLETLASTGARFTDAYVSAGVCHPSRCGLLTGVHQQRLGSDNNLGGPSYNGMATAQRTVPRRLQGLGYKTYGIGKWHLGDTVEFHPNLRGFDHWYGMWAGSRSYWSSTSEGNVFQDQMMPDFASEDDTYLTDRIGDKTVDFIDQHLSSSTDPFFMYVSFTAVHGPVDIDSPPAPKPADPRYARLASEFGLDASDYENSPRTFGQSQAVADKNRYDLAAMTLALDENIGKIVDRLSETPGLLENTLIVYLNDNGGAEWAQGFGGNYSYNNPLKGKKGGSMQDGSIRVPCVASWPGGFAGNQVINEPVTSLDFVATFVNAAGDAPVAARNGLDGLDLMPLIRDGSALPEDRVISWRAGGVTGGGTAIRQGDWKLWINDPGGAPQLYNLRSDIDENNNRSAEQPALADELLERYLAWEAGTLPPAYGTADTLLDSGLERHPFTGGLRLKTPSVTPLWQSASRRNPLSLNSGFSLGFLLRASEVGPFGPSSGLWHALADSTNRSEFIRFGIDYDNSSLVIHEGKTGASSSAAITLSPRAFVGLVLSYEAASHTISLKSGDVSTSLVLGGSYGALGVTAMGASAMEGEITTLRPVMAGSGEETSRLQLDVGDETMVLSARLGSSPPFAPRLERSLGLVEFNPDANALTESLGGGLFRVSSSASGEAAEFYRLNLSQP</sequence>
<dbReference type="PANTHER" id="PTHR42693:SF53">
    <property type="entry name" value="ENDO-4-O-SULFATASE"/>
    <property type="match status" value="1"/>
</dbReference>
<keyword evidence="2" id="KW-0479">Metal-binding</keyword>
<reference evidence="7" key="1">
    <citation type="submission" date="2021-01" db="EMBL/GenBank/DDBJ databases">
        <title>Modified the classification status of verrucomicrobia.</title>
        <authorList>
            <person name="Feng X."/>
        </authorList>
    </citation>
    <scope>NUCLEOTIDE SEQUENCE</scope>
    <source>
        <strain evidence="7">KCTC 22201</strain>
    </source>
</reference>
<dbReference type="InterPro" id="IPR000917">
    <property type="entry name" value="Sulfatase_N"/>
</dbReference>
<evidence type="ECO:0000256" key="3">
    <source>
        <dbReference type="ARBA" id="ARBA00022801"/>
    </source>
</evidence>
<evidence type="ECO:0000256" key="1">
    <source>
        <dbReference type="ARBA" id="ARBA00008779"/>
    </source>
</evidence>
<keyword evidence="5" id="KW-0732">Signal</keyword>
<dbReference type="Gene3D" id="3.30.1120.10">
    <property type="match status" value="1"/>
</dbReference>
<keyword evidence="3 7" id="KW-0378">Hydrolase</keyword>
<organism evidence="7 8">
    <name type="scientific">Haloferula rosea</name>
    <dbReference type="NCBI Taxonomy" id="490093"/>
    <lineage>
        <taxon>Bacteria</taxon>
        <taxon>Pseudomonadati</taxon>
        <taxon>Verrucomicrobiota</taxon>
        <taxon>Verrucomicrobiia</taxon>
        <taxon>Verrucomicrobiales</taxon>
        <taxon>Verrucomicrobiaceae</taxon>
        <taxon>Haloferula</taxon>
    </lineage>
</organism>
<feature type="domain" description="Sulfatase N-terminal" evidence="6">
    <location>
        <begin position="456"/>
        <end position="802"/>
    </location>
</feature>
<dbReference type="GO" id="GO:0004065">
    <property type="term" value="F:arylsulfatase activity"/>
    <property type="evidence" value="ECO:0007669"/>
    <property type="project" value="TreeGrafter"/>
</dbReference>
<evidence type="ECO:0000256" key="2">
    <source>
        <dbReference type="ARBA" id="ARBA00022723"/>
    </source>
</evidence>
<evidence type="ECO:0000256" key="5">
    <source>
        <dbReference type="SAM" id="SignalP"/>
    </source>
</evidence>
<dbReference type="Proteomes" id="UP000658278">
    <property type="component" value="Unassembled WGS sequence"/>
</dbReference>
<accession>A0A934RA49</accession>
<feature type="chain" id="PRO_5037657662" evidence="5">
    <location>
        <begin position="21"/>
        <end position="1154"/>
    </location>
</feature>
<dbReference type="AlphaFoldDB" id="A0A934RA49"/>